<proteinExistence type="predicted"/>
<dbReference type="NCBIfam" id="NF040910">
    <property type="entry name" value="CD1375_fam"/>
    <property type="match status" value="1"/>
</dbReference>
<dbReference type="AlphaFoldDB" id="A0A917FFR4"/>
<gene>
    <name evidence="2" type="ORF">GCM10010912_22780</name>
</gene>
<reference evidence="2" key="2">
    <citation type="submission" date="2020-09" db="EMBL/GenBank/DDBJ databases">
        <authorList>
            <person name="Sun Q."/>
            <person name="Zhou Y."/>
        </authorList>
    </citation>
    <scope>NUCLEOTIDE SEQUENCE</scope>
    <source>
        <strain evidence="2">CGMCC 1.16134</strain>
    </source>
</reference>
<comment type="caution">
    <text evidence="2">The sequence shown here is derived from an EMBL/GenBank/DDBJ whole genome shotgun (WGS) entry which is preliminary data.</text>
</comment>
<reference evidence="2" key="1">
    <citation type="journal article" date="2014" name="Int. J. Syst. Evol. Microbiol.">
        <title>Complete genome sequence of Corynebacterium casei LMG S-19264T (=DSM 44701T), isolated from a smear-ripened cheese.</title>
        <authorList>
            <consortium name="US DOE Joint Genome Institute (JGI-PGF)"/>
            <person name="Walter F."/>
            <person name="Albersmeier A."/>
            <person name="Kalinowski J."/>
            <person name="Ruckert C."/>
        </authorList>
    </citation>
    <scope>NUCLEOTIDE SEQUENCE</scope>
    <source>
        <strain evidence="2">CGMCC 1.16134</strain>
    </source>
</reference>
<protein>
    <submittedName>
        <fullName evidence="2">Uncharacterized protein</fullName>
    </submittedName>
</protein>
<organism evidence="2 3">
    <name type="scientific">Paenibacillus albidus</name>
    <dbReference type="NCBI Taxonomy" id="2041023"/>
    <lineage>
        <taxon>Bacteria</taxon>
        <taxon>Bacillati</taxon>
        <taxon>Bacillota</taxon>
        <taxon>Bacilli</taxon>
        <taxon>Bacillales</taxon>
        <taxon>Paenibacillaceae</taxon>
        <taxon>Paenibacillus</taxon>
    </lineage>
</organism>
<feature type="region of interest" description="Disordered" evidence="1">
    <location>
        <begin position="1"/>
        <end position="23"/>
    </location>
</feature>
<sequence length="59" mass="6862">MPDKPDSNRRPRQSRSSPQREVTRTMVKVYASLIRKGLKTLEQVPEIIREDVAVILEDK</sequence>
<dbReference type="EMBL" id="BMKR01000008">
    <property type="protein sequence ID" value="GGF77152.1"/>
    <property type="molecule type" value="Genomic_DNA"/>
</dbReference>
<accession>A0A917FFR4</accession>
<evidence type="ECO:0000313" key="2">
    <source>
        <dbReference type="EMBL" id="GGF77152.1"/>
    </source>
</evidence>
<dbReference type="Proteomes" id="UP000637643">
    <property type="component" value="Unassembled WGS sequence"/>
</dbReference>
<dbReference type="InterPro" id="IPR047907">
    <property type="entry name" value="CD1375-like"/>
</dbReference>
<keyword evidence="3" id="KW-1185">Reference proteome</keyword>
<evidence type="ECO:0000313" key="3">
    <source>
        <dbReference type="Proteomes" id="UP000637643"/>
    </source>
</evidence>
<name>A0A917FFR4_9BACL</name>
<evidence type="ECO:0000256" key="1">
    <source>
        <dbReference type="SAM" id="MobiDB-lite"/>
    </source>
</evidence>